<dbReference type="SUPFAM" id="SSF52218">
    <property type="entry name" value="Flavoproteins"/>
    <property type="match status" value="1"/>
</dbReference>
<dbReference type="EMBL" id="CAFBMO010000124">
    <property type="protein sequence ID" value="CAB4921491.1"/>
    <property type="molecule type" value="Genomic_DNA"/>
</dbReference>
<proteinExistence type="predicted"/>
<dbReference type="EMBL" id="CAEZVB010000023">
    <property type="protein sequence ID" value="CAB4619663.1"/>
    <property type="molecule type" value="Genomic_DNA"/>
</dbReference>
<dbReference type="Pfam" id="PF03358">
    <property type="entry name" value="FMN_red"/>
    <property type="match status" value="1"/>
</dbReference>
<evidence type="ECO:0000313" key="4">
    <source>
        <dbReference type="EMBL" id="CAB4921491.1"/>
    </source>
</evidence>
<protein>
    <submittedName>
        <fullName evidence="3">Unannotated protein</fullName>
    </submittedName>
</protein>
<dbReference type="GO" id="GO:0016491">
    <property type="term" value="F:oxidoreductase activity"/>
    <property type="evidence" value="ECO:0007669"/>
    <property type="project" value="InterPro"/>
</dbReference>
<gene>
    <name evidence="2" type="ORF">UFOPK1908_00664</name>
    <name evidence="3" type="ORF">UFOPK2282_00317</name>
    <name evidence="4" type="ORF">UFOPK3576_01690</name>
</gene>
<dbReference type="InterPro" id="IPR005025">
    <property type="entry name" value="FMN_Rdtase-like_dom"/>
</dbReference>
<dbReference type="AlphaFoldDB" id="A0A6J6L897"/>
<name>A0A6J6L897_9ZZZZ</name>
<evidence type="ECO:0000259" key="1">
    <source>
        <dbReference type="Pfam" id="PF03358"/>
    </source>
</evidence>
<dbReference type="GO" id="GO:0005829">
    <property type="term" value="C:cytosol"/>
    <property type="evidence" value="ECO:0007669"/>
    <property type="project" value="TreeGrafter"/>
</dbReference>
<dbReference type="EMBL" id="CAEZWR010000024">
    <property type="protein sequence ID" value="CAB4657458.1"/>
    <property type="molecule type" value="Genomic_DNA"/>
</dbReference>
<dbReference type="PANTHER" id="PTHR30543:SF21">
    <property type="entry name" value="NAD(P)H-DEPENDENT FMN REDUCTASE LOT6"/>
    <property type="match status" value="1"/>
</dbReference>
<organism evidence="3">
    <name type="scientific">freshwater metagenome</name>
    <dbReference type="NCBI Taxonomy" id="449393"/>
    <lineage>
        <taxon>unclassified sequences</taxon>
        <taxon>metagenomes</taxon>
        <taxon>ecological metagenomes</taxon>
    </lineage>
</organism>
<dbReference type="InterPro" id="IPR029039">
    <property type="entry name" value="Flavoprotein-like_sf"/>
</dbReference>
<dbReference type="GO" id="GO:0010181">
    <property type="term" value="F:FMN binding"/>
    <property type="evidence" value="ECO:0007669"/>
    <property type="project" value="TreeGrafter"/>
</dbReference>
<reference evidence="3" key="1">
    <citation type="submission" date="2020-05" db="EMBL/GenBank/DDBJ databases">
        <authorList>
            <person name="Chiriac C."/>
            <person name="Salcher M."/>
            <person name="Ghai R."/>
            <person name="Kavagutti S V."/>
        </authorList>
    </citation>
    <scope>NUCLEOTIDE SEQUENCE</scope>
</reference>
<dbReference type="PANTHER" id="PTHR30543">
    <property type="entry name" value="CHROMATE REDUCTASE"/>
    <property type="match status" value="1"/>
</dbReference>
<evidence type="ECO:0000313" key="3">
    <source>
        <dbReference type="EMBL" id="CAB4657458.1"/>
    </source>
</evidence>
<sequence length="189" mass="19875">MLIVGIGGTVSPTSSSDGALRIALDEAQRQGAEVKIFSGDLLKKLPMYDPTDPDRTPEAQEFVEAMRAASGIIISAAAYHGSISGMLKNALDYTEDMARDERSYFAGIPVGSIAVAKGYQAAVNTLSTIRMIVHALRGWPTPYGCVVNTATDEGGTGVAGAEEGLRMVASEVVHMARAFESHAQIVANS</sequence>
<evidence type="ECO:0000313" key="2">
    <source>
        <dbReference type="EMBL" id="CAB4619663.1"/>
    </source>
</evidence>
<feature type="domain" description="NADPH-dependent FMN reductase-like" evidence="1">
    <location>
        <begin position="1"/>
        <end position="146"/>
    </location>
</feature>
<dbReference type="InterPro" id="IPR050712">
    <property type="entry name" value="NAD(P)H-dep_reductase"/>
</dbReference>
<accession>A0A6J6L897</accession>
<dbReference type="Gene3D" id="3.40.50.360">
    <property type="match status" value="1"/>
</dbReference>